<organism evidence="3 4">
    <name type="scientific">Cellulomonas avistercoris</name>
    <dbReference type="NCBI Taxonomy" id="2762242"/>
    <lineage>
        <taxon>Bacteria</taxon>
        <taxon>Bacillati</taxon>
        <taxon>Actinomycetota</taxon>
        <taxon>Actinomycetes</taxon>
        <taxon>Micrococcales</taxon>
        <taxon>Cellulomonadaceae</taxon>
        <taxon>Cellulomonas</taxon>
    </lineage>
</organism>
<feature type="transmembrane region" description="Helical" evidence="2">
    <location>
        <begin position="23"/>
        <end position="42"/>
    </location>
</feature>
<sequence length="229" mass="24686">MTGAAGRARAVASREAGLSLPELLVAMLILTVVSSVFMAGVVQMSRNTVESEVTVDAADSVRRVFQRLDKEMRYADAVNFPGTSGTGRHYLEFRVPAVAARSGATTCVQWRWDPTTKLLESRTWAESAPSLPAFGTVAENMVMGTDPSPIDPDDPPYPYPFGLEVASPEHPRQSVTVRIQMRAAVGKRDVQSQSLFVARNSTVDSAGNTDTNGDKVSDSPACWRAGVRP</sequence>
<dbReference type="NCBIfam" id="TIGR02532">
    <property type="entry name" value="IV_pilin_GFxxxE"/>
    <property type="match status" value="1"/>
</dbReference>
<feature type="compositionally biased region" description="Polar residues" evidence="1">
    <location>
        <begin position="199"/>
        <end position="211"/>
    </location>
</feature>
<evidence type="ECO:0000313" key="4">
    <source>
        <dbReference type="Proteomes" id="UP000604241"/>
    </source>
</evidence>
<gene>
    <name evidence="3" type="ORF">H9657_00895</name>
</gene>
<dbReference type="Proteomes" id="UP000604241">
    <property type="component" value="Unassembled WGS sequence"/>
</dbReference>
<dbReference type="EMBL" id="JACSQV010000001">
    <property type="protein sequence ID" value="MBD7916838.1"/>
    <property type="molecule type" value="Genomic_DNA"/>
</dbReference>
<evidence type="ECO:0000256" key="1">
    <source>
        <dbReference type="SAM" id="MobiDB-lite"/>
    </source>
</evidence>
<name>A0ABR8Q8T4_9CELL</name>
<keyword evidence="2" id="KW-0472">Membrane</keyword>
<reference evidence="3 4" key="1">
    <citation type="submission" date="2020-08" db="EMBL/GenBank/DDBJ databases">
        <title>A Genomic Blueprint of the Chicken Gut Microbiome.</title>
        <authorList>
            <person name="Gilroy R."/>
            <person name="Ravi A."/>
            <person name="Getino M."/>
            <person name="Pursley I."/>
            <person name="Horton D.L."/>
            <person name="Alikhan N.-F."/>
            <person name="Baker D."/>
            <person name="Gharbi K."/>
            <person name="Hall N."/>
            <person name="Watson M."/>
            <person name="Adriaenssens E.M."/>
            <person name="Foster-Nyarko E."/>
            <person name="Jarju S."/>
            <person name="Secka A."/>
            <person name="Antonio M."/>
            <person name="Oren A."/>
            <person name="Chaudhuri R."/>
            <person name="La Ragione R.M."/>
            <person name="Hildebrand F."/>
            <person name="Pallen M.J."/>
        </authorList>
    </citation>
    <scope>NUCLEOTIDE SEQUENCE [LARGE SCALE GENOMIC DNA]</scope>
    <source>
        <strain evidence="3 4">Sa3CUA2</strain>
    </source>
</reference>
<proteinExistence type="predicted"/>
<protein>
    <submittedName>
        <fullName evidence="3">Type II secretion system protein</fullName>
    </submittedName>
</protein>
<comment type="caution">
    <text evidence="3">The sequence shown here is derived from an EMBL/GenBank/DDBJ whole genome shotgun (WGS) entry which is preliminary data.</text>
</comment>
<keyword evidence="4" id="KW-1185">Reference proteome</keyword>
<dbReference type="InterPro" id="IPR012902">
    <property type="entry name" value="N_methyl_site"/>
</dbReference>
<keyword evidence="2" id="KW-0812">Transmembrane</keyword>
<dbReference type="PROSITE" id="PS00409">
    <property type="entry name" value="PROKAR_NTER_METHYL"/>
    <property type="match status" value="1"/>
</dbReference>
<evidence type="ECO:0000313" key="3">
    <source>
        <dbReference type="EMBL" id="MBD7916838.1"/>
    </source>
</evidence>
<dbReference type="RefSeq" id="WP_191779392.1">
    <property type="nucleotide sequence ID" value="NZ_JACSQV010000001.1"/>
</dbReference>
<keyword evidence="2" id="KW-1133">Transmembrane helix</keyword>
<evidence type="ECO:0000256" key="2">
    <source>
        <dbReference type="SAM" id="Phobius"/>
    </source>
</evidence>
<feature type="region of interest" description="Disordered" evidence="1">
    <location>
        <begin position="199"/>
        <end position="229"/>
    </location>
</feature>
<accession>A0ABR8Q8T4</accession>